<dbReference type="EMBL" id="BPQB01000019">
    <property type="protein sequence ID" value="GJE91005.1"/>
    <property type="molecule type" value="Genomic_DNA"/>
</dbReference>
<dbReference type="AlphaFoldDB" id="A0A9P3GBT8"/>
<gene>
    <name evidence="2" type="ORF">PsYK624_071530</name>
    <name evidence="3" type="ORF">PsYK624_071960</name>
</gene>
<evidence type="ECO:0000256" key="1">
    <source>
        <dbReference type="SAM" id="MobiDB-lite"/>
    </source>
</evidence>
<feature type="compositionally biased region" description="Polar residues" evidence="1">
    <location>
        <begin position="81"/>
        <end position="92"/>
    </location>
</feature>
<dbReference type="Proteomes" id="UP000703269">
    <property type="component" value="Unassembled WGS sequence"/>
</dbReference>
<evidence type="ECO:0000313" key="4">
    <source>
        <dbReference type="Proteomes" id="UP000703269"/>
    </source>
</evidence>
<keyword evidence="4" id="KW-1185">Reference proteome</keyword>
<reference evidence="2 4" key="1">
    <citation type="submission" date="2021-08" db="EMBL/GenBank/DDBJ databases">
        <title>Draft Genome Sequence of Phanerochaete sordida strain YK-624.</title>
        <authorList>
            <person name="Mori T."/>
            <person name="Dohra H."/>
            <person name="Suzuki T."/>
            <person name="Kawagishi H."/>
            <person name="Hirai H."/>
        </authorList>
    </citation>
    <scope>NUCLEOTIDE SEQUENCE [LARGE SCALE GENOMIC DNA]</scope>
    <source>
        <strain evidence="2 4">YK-624</strain>
    </source>
</reference>
<evidence type="ECO:0000313" key="3">
    <source>
        <dbReference type="EMBL" id="GJE91048.1"/>
    </source>
</evidence>
<feature type="compositionally biased region" description="Basic residues" evidence="1">
    <location>
        <begin position="96"/>
        <end position="106"/>
    </location>
</feature>
<feature type="region of interest" description="Disordered" evidence="1">
    <location>
        <begin position="60"/>
        <end position="119"/>
    </location>
</feature>
<sequence>MLQYKSTTAPQDNGRMYRKCTQSCFRLHYITAQLPQALQALISDYRNELDHQHDAETKLASLERENSRATSSRRPRIPRSNIQPQLERSGSQATRTRARTTARRRANTAQDVQSSSPASSTIFVQADADEANPFLDIGSALQLESGPSELAGHAHGQSRLSVYGYLSDDEEPSGLTLQLKSVAEAQTLLEGYEVKRLDHIAVFRPHARSWEITVVADLRHEHIFNGTQKFIWARFGVRRLPQTVRIIAPSSRNDLIWPPWMTRSVVRLEGEGNTVRRDRAPSKGKARAPDYIDLTLDSD</sequence>
<comment type="caution">
    <text evidence="2">The sequence shown here is derived from an EMBL/GenBank/DDBJ whole genome shotgun (WGS) entry which is preliminary data.</text>
</comment>
<dbReference type="EMBL" id="BPQB01000019">
    <property type="protein sequence ID" value="GJE91048.1"/>
    <property type="molecule type" value="Genomic_DNA"/>
</dbReference>
<accession>A0A9P3GBT8</accession>
<protein>
    <submittedName>
        <fullName evidence="2">Uncharacterized protein</fullName>
    </submittedName>
</protein>
<name>A0A9P3GBT8_9APHY</name>
<evidence type="ECO:0000313" key="2">
    <source>
        <dbReference type="EMBL" id="GJE91005.1"/>
    </source>
</evidence>
<feature type="compositionally biased region" description="Polar residues" evidence="1">
    <location>
        <begin position="110"/>
        <end position="119"/>
    </location>
</feature>
<proteinExistence type="predicted"/>
<organism evidence="2 4">
    <name type="scientific">Phanerochaete sordida</name>
    <dbReference type="NCBI Taxonomy" id="48140"/>
    <lineage>
        <taxon>Eukaryota</taxon>
        <taxon>Fungi</taxon>
        <taxon>Dikarya</taxon>
        <taxon>Basidiomycota</taxon>
        <taxon>Agaricomycotina</taxon>
        <taxon>Agaricomycetes</taxon>
        <taxon>Polyporales</taxon>
        <taxon>Phanerochaetaceae</taxon>
        <taxon>Phanerochaete</taxon>
    </lineage>
</organism>